<dbReference type="InterPro" id="IPR020946">
    <property type="entry name" value="Flavin_mOase-like"/>
</dbReference>
<dbReference type="HOGENOM" id="CLU_015676_3_0_1"/>
<dbReference type="GO" id="GO:0050660">
    <property type="term" value="F:flavin adenine dinucleotide binding"/>
    <property type="evidence" value="ECO:0007669"/>
    <property type="project" value="InterPro"/>
</dbReference>
<keyword evidence="1" id="KW-0285">Flavoprotein</keyword>
<dbReference type="OrthoDB" id="74360at2759"/>
<accession>A0A0D2A3I3</accession>
<dbReference type="Gene3D" id="3.50.50.60">
    <property type="entry name" value="FAD/NAD(P)-binding domain"/>
    <property type="match status" value="1"/>
</dbReference>
<evidence type="ECO:0000256" key="3">
    <source>
        <dbReference type="ARBA" id="ARBA00023002"/>
    </source>
</evidence>
<keyword evidence="2" id="KW-0274">FAD</keyword>
<keyword evidence="5" id="KW-1185">Reference proteome</keyword>
<dbReference type="InterPro" id="IPR050982">
    <property type="entry name" value="Auxin_biosynth/cation_transpt"/>
</dbReference>
<evidence type="ECO:0000256" key="1">
    <source>
        <dbReference type="ARBA" id="ARBA00022630"/>
    </source>
</evidence>
<dbReference type="EMBL" id="KN847492">
    <property type="protein sequence ID" value="KIW19447.1"/>
    <property type="molecule type" value="Genomic_DNA"/>
</dbReference>
<dbReference type="VEuPathDB" id="FungiDB:PV08_00019"/>
<dbReference type="AlphaFoldDB" id="A0A0D2A3I3"/>
<dbReference type="InterPro" id="IPR036188">
    <property type="entry name" value="FAD/NAD-bd_sf"/>
</dbReference>
<evidence type="ECO:0000256" key="2">
    <source>
        <dbReference type="ARBA" id="ARBA00022827"/>
    </source>
</evidence>
<dbReference type="GeneID" id="27327102"/>
<name>A0A0D2A3I3_9EURO</name>
<dbReference type="Proteomes" id="UP000053328">
    <property type="component" value="Unassembled WGS sequence"/>
</dbReference>
<reference evidence="4 5" key="1">
    <citation type="submission" date="2015-01" db="EMBL/GenBank/DDBJ databases">
        <title>The Genome Sequence of Exophiala spinifera CBS89968.</title>
        <authorList>
            <consortium name="The Broad Institute Genomics Platform"/>
            <person name="Cuomo C."/>
            <person name="de Hoog S."/>
            <person name="Gorbushina A."/>
            <person name="Stielow B."/>
            <person name="Teixiera M."/>
            <person name="Abouelleil A."/>
            <person name="Chapman S.B."/>
            <person name="Priest M."/>
            <person name="Young S.K."/>
            <person name="Wortman J."/>
            <person name="Nusbaum C."/>
            <person name="Birren B."/>
        </authorList>
    </citation>
    <scope>NUCLEOTIDE SEQUENCE [LARGE SCALE GENOMIC DNA]</scope>
    <source>
        <strain evidence="4 5">CBS 89968</strain>
    </source>
</reference>
<dbReference type="PANTHER" id="PTHR43539">
    <property type="entry name" value="FLAVIN-BINDING MONOOXYGENASE-LIKE PROTEIN (AFU_ORTHOLOGUE AFUA_4G09220)"/>
    <property type="match status" value="1"/>
</dbReference>
<dbReference type="GO" id="GO:0050661">
    <property type="term" value="F:NADP binding"/>
    <property type="evidence" value="ECO:0007669"/>
    <property type="project" value="InterPro"/>
</dbReference>
<dbReference type="Pfam" id="PF00743">
    <property type="entry name" value="FMO-like"/>
    <property type="match status" value="1"/>
</dbReference>
<dbReference type="SUPFAM" id="SSF51905">
    <property type="entry name" value="FAD/NAD(P)-binding domain"/>
    <property type="match status" value="2"/>
</dbReference>
<protein>
    <recommendedName>
        <fullName evidence="6">FAD/NAD(P)-binding domain-containing protein</fullName>
    </recommendedName>
</protein>
<organism evidence="4 5">
    <name type="scientific">Exophiala spinifera</name>
    <dbReference type="NCBI Taxonomy" id="91928"/>
    <lineage>
        <taxon>Eukaryota</taxon>
        <taxon>Fungi</taxon>
        <taxon>Dikarya</taxon>
        <taxon>Ascomycota</taxon>
        <taxon>Pezizomycotina</taxon>
        <taxon>Eurotiomycetes</taxon>
        <taxon>Chaetothyriomycetidae</taxon>
        <taxon>Chaetothyriales</taxon>
        <taxon>Herpotrichiellaceae</taxon>
        <taxon>Exophiala</taxon>
    </lineage>
</organism>
<dbReference type="RefSeq" id="XP_016239663.1">
    <property type="nucleotide sequence ID" value="XM_016374387.1"/>
</dbReference>
<sequence length="592" mass="65798">MIAHYRTPAATFDDVPGELPGSTLAGTKAQNAEVSDALSLLNGLQFDDLADNVIWRDLLALTGTYRTIYSPSKVFTTFQKLSQLRSRSAFSQTNRPPRISTALGKSWTEVDFDFEVQHGTLSALCSGTVSLILGLDSKWRIWMIRTWLESYRGHGDPDILEPKVKGSLGNGKLDTEYDAVIVGGGQAGLSLAGRMQALNLNYTLLEQNAELGDIWNQRYESLTWHTPKEYGELPFSPAFDPEDPVLVPTQRIASAHKAWAEKYGIKAQTSTCVNKATWDEERQRWIVHATSHGEKITLISKNLVICIGGGSSTPYLPAWAQPKQVLASQFSGTIIHSKDYRNCHAWAGQRGVVVGTANTGHDMAEDMVKAGMHTTMIQRNPTFVMPVEWLHAGMIADYNQNKDSARADREAFTYPYKITREIIKGTVRQLIDKNPERFDALERAGFKVERYGDIINNIFVRLGGHYVDTGASARIAAGQIKMNTQSIKSLTKDGLLFEDGSELKADLIVLATGFEHNFRKQTEQILGPIADQIDDYWGIDREGEIRALAKPAGHPNLYYLGGDTRMARFFSRFVALLVQAEVFGSGAEPYRN</sequence>
<proteinExistence type="predicted"/>
<keyword evidence="3" id="KW-0560">Oxidoreductase</keyword>
<evidence type="ECO:0008006" key="6">
    <source>
        <dbReference type="Google" id="ProtNLM"/>
    </source>
</evidence>
<dbReference type="PANTHER" id="PTHR43539:SF68">
    <property type="entry name" value="FLAVIN-BINDING MONOOXYGENASE-LIKE PROTEIN (AFU_ORTHOLOGUE AFUA_4G09220)"/>
    <property type="match status" value="1"/>
</dbReference>
<evidence type="ECO:0000313" key="4">
    <source>
        <dbReference type="EMBL" id="KIW19447.1"/>
    </source>
</evidence>
<dbReference type="GO" id="GO:0004499">
    <property type="term" value="F:N,N-dimethylaniline monooxygenase activity"/>
    <property type="evidence" value="ECO:0007669"/>
    <property type="project" value="InterPro"/>
</dbReference>
<evidence type="ECO:0000313" key="5">
    <source>
        <dbReference type="Proteomes" id="UP000053328"/>
    </source>
</evidence>
<gene>
    <name evidence="4" type="ORF">PV08_00019</name>
</gene>